<protein>
    <submittedName>
        <fullName evidence="3">FMN-binding glutamate synthase family protein</fullName>
    </submittedName>
</protein>
<dbReference type="PANTHER" id="PTHR43819:SF1">
    <property type="entry name" value="ARCHAEAL-TYPE GLUTAMATE SYNTHASE [NADPH]"/>
    <property type="match status" value="1"/>
</dbReference>
<sequence>MTAEIAAARGVPIGQDVVSPASHPAFSTPLEMMHFIARLRVLTDDKPVGIKLAIGHPWEWFGMVKAMLESDILPDFIVVDGGEGGTGASPLEFINRLGMPLVDALSLVHSTLVGANLRHRIRLAGSGKITSAFHIARTLALGADWCNAGRGFMFSLGCIQAMNCHTGRCPSGVATQDPRRSRHLDVADKGERVYHYHRNTLEALAEMLSAAGLERPADLGPGHIMRRVSRHQSCSYAELYPVLAPGELLRHLPDQPLFQRFWEESRANSFQPPAQVVELRHRA</sequence>
<comment type="caution">
    <text evidence="3">The sequence shown here is derived from an EMBL/GenBank/DDBJ whole genome shotgun (WGS) entry which is preliminary data.</text>
</comment>
<proteinExistence type="inferred from homology"/>
<name>A0ABT0T6B0_9GAMM</name>
<dbReference type="Proteomes" id="UP001165369">
    <property type="component" value="Unassembled WGS sequence"/>
</dbReference>
<accession>A0ABT0T6B0</accession>
<evidence type="ECO:0000313" key="4">
    <source>
        <dbReference type="Proteomes" id="UP001165369"/>
    </source>
</evidence>
<dbReference type="SUPFAM" id="SSF51395">
    <property type="entry name" value="FMN-linked oxidoreductases"/>
    <property type="match status" value="1"/>
</dbReference>
<dbReference type="InterPro" id="IPR002932">
    <property type="entry name" value="Glu_synthdom"/>
</dbReference>
<keyword evidence="4" id="KW-1185">Reference proteome</keyword>
<evidence type="ECO:0000259" key="2">
    <source>
        <dbReference type="Pfam" id="PF01645"/>
    </source>
</evidence>
<evidence type="ECO:0000256" key="1">
    <source>
        <dbReference type="ARBA" id="ARBA00009716"/>
    </source>
</evidence>
<dbReference type="RefSeq" id="WP_250063538.1">
    <property type="nucleotide sequence ID" value="NZ_JAMJPK010000010.1"/>
</dbReference>
<organism evidence="3 4">
    <name type="scientific">Halomonas gemina</name>
    <dbReference type="NCBI Taxonomy" id="2945105"/>
    <lineage>
        <taxon>Bacteria</taxon>
        <taxon>Pseudomonadati</taxon>
        <taxon>Pseudomonadota</taxon>
        <taxon>Gammaproteobacteria</taxon>
        <taxon>Oceanospirillales</taxon>
        <taxon>Halomonadaceae</taxon>
        <taxon>Halomonas</taxon>
    </lineage>
</organism>
<dbReference type="EMBL" id="JAMJPK010000010">
    <property type="protein sequence ID" value="MCL7942081.1"/>
    <property type="molecule type" value="Genomic_DNA"/>
</dbReference>
<dbReference type="Pfam" id="PF01645">
    <property type="entry name" value="Glu_synthase"/>
    <property type="match status" value="1"/>
</dbReference>
<reference evidence="3" key="1">
    <citation type="submission" date="2022-05" db="EMBL/GenBank/DDBJ databases">
        <title>Halomonas geminus sp. nov. and Halomonas llamarensis sp. nov. isolated from high-altitude salars of the Atacama Desert.</title>
        <authorList>
            <person name="Hintersatz C."/>
            <person name="Rojas L.A."/>
            <person name="Wei T.-S."/>
            <person name="Kutschke S."/>
            <person name="Lehmann F."/>
            <person name="Jain R."/>
            <person name="Pollmann K."/>
        </authorList>
    </citation>
    <scope>NUCLEOTIDE SEQUENCE</scope>
    <source>
        <strain evidence="3">ATCH28</strain>
    </source>
</reference>
<dbReference type="CDD" id="cd02808">
    <property type="entry name" value="GltS_FMN"/>
    <property type="match status" value="1"/>
</dbReference>
<evidence type="ECO:0000313" key="3">
    <source>
        <dbReference type="EMBL" id="MCL7942081.1"/>
    </source>
</evidence>
<dbReference type="Gene3D" id="3.20.20.70">
    <property type="entry name" value="Aldolase class I"/>
    <property type="match status" value="1"/>
</dbReference>
<feature type="domain" description="Glutamate synthase" evidence="2">
    <location>
        <begin position="2"/>
        <end position="213"/>
    </location>
</feature>
<dbReference type="PANTHER" id="PTHR43819">
    <property type="entry name" value="ARCHAEAL-TYPE GLUTAMATE SYNTHASE [NADPH]"/>
    <property type="match status" value="1"/>
</dbReference>
<gene>
    <name evidence="3" type="ORF">M8009_17495</name>
</gene>
<dbReference type="InterPro" id="IPR013785">
    <property type="entry name" value="Aldolase_TIM"/>
</dbReference>
<comment type="similarity">
    <text evidence="1">Belongs to the glutamate synthase family.</text>
</comment>